<reference evidence="7 8" key="1">
    <citation type="submission" date="2022-11" db="EMBL/GenBank/DDBJ databases">
        <title>Whole genome sequence of Eschrichtius robustus ER-17-0199.</title>
        <authorList>
            <person name="Bruniche-Olsen A."/>
            <person name="Black A.N."/>
            <person name="Fields C.J."/>
            <person name="Walden K."/>
            <person name="Dewoody J.A."/>
        </authorList>
    </citation>
    <scope>NUCLEOTIDE SEQUENCE [LARGE SCALE GENOMIC DNA]</scope>
    <source>
        <strain evidence="7">ER-17-0199</strain>
        <tissue evidence="7">Blubber</tissue>
    </source>
</reference>
<dbReference type="PROSITE" id="PS01179">
    <property type="entry name" value="PID"/>
    <property type="match status" value="2"/>
</dbReference>
<dbReference type="PANTHER" id="PTHR12345:SF12">
    <property type="entry name" value="AMYLOID-BETA A4 PRECURSOR PROTEIN-BINDING FAMILY A MEMBER 2"/>
    <property type="match status" value="1"/>
</dbReference>
<feature type="domain" description="PID" evidence="5">
    <location>
        <begin position="96"/>
        <end position="158"/>
    </location>
</feature>
<evidence type="ECO:0000256" key="3">
    <source>
        <dbReference type="ARBA" id="ARBA00022737"/>
    </source>
</evidence>
<feature type="domain" description="PDZ" evidence="6">
    <location>
        <begin position="484"/>
        <end position="569"/>
    </location>
</feature>
<feature type="region of interest" description="Disordered" evidence="4">
    <location>
        <begin position="329"/>
        <end position="360"/>
    </location>
</feature>
<evidence type="ECO:0000313" key="8">
    <source>
        <dbReference type="Proteomes" id="UP001159641"/>
    </source>
</evidence>
<dbReference type="InterPro" id="IPR036034">
    <property type="entry name" value="PDZ_sf"/>
</dbReference>
<evidence type="ECO:0000256" key="2">
    <source>
        <dbReference type="ARBA" id="ARBA00022553"/>
    </source>
</evidence>
<dbReference type="InterPro" id="IPR051230">
    <property type="entry name" value="APP-Binding"/>
</dbReference>
<keyword evidence="2" id="KW-0597">Phosphoprotein</keyword>
<sequence>MMLGGDFCQMTKAIESDGPARAPGGLKGCGDPSIRVRQAALGPPAQAHAAWAPGTNSSLGNTGSGAFLLCLAGSLGQEPALQGEAPSPEPQTASDRETMMDHALRTISYIADIGNIVVLMARRRMPRSASQDCIETTPGAQEGKKQYKMICHVFESEDAIRSWKIQCTLGQHGFELRGPTYPWTFVSSRCYSATPSALVDSAIMNRGHGGIADSLRDHKPFDSFLGWDESIFLSLEEGERDWGRELQGRSLGCDLGAGAIPQDWPQLRWQGCQDSEQTGNGRLQPAAGGKTPRFPDCVPWSLGVDLLVLPGAPPGCLGCKGARVGAGRAPAAEGLPRQRPGPRSLCGSSEPKQGPPCRLCRGPRSGPVRLPVSIGCPSPQAQLIAQSIGQAFSVAYQEFLRANGINPEDLSQKEYSDIINTQEMYNDDLIHFSNSENCKEVGARGGGHSWRAGRGRAFLVWGPCLLSEHLRGKRDAVVGKKLLTLQLEKHKGEILGVVVVESGWGSILPTVILANMMNGGPAARSGKLSIGDQIMSINGTSLVGLPLATCQGIIKGLKNQTQVKLNIVSCPPVTTVLIKRPDLKYQLGFSVQNGIQLRGDGGVDVALAISVYIHLARQGSVTRPTNTGLAGKVVQLVPKMKKERVWVHLKLTLAVPSQLCDTGQVTEAFWAD</sequence>
<dbReference type="SUPFAM" id="SSF50729">
    <property type="entry name" value="PH domain-like"/>
    <property type="match status" value="1"/>
</dbReference>
<dbReference type="Pfam" id="PF00640">
    <property type="entry name" value="PID"/>
    <property type="match status" value="1"/>
</dbReference>
<dbReference type="Gene3D" id="2.30.29.30">
    <property type="entry name" value="Pleckstrin-homology domain (PH domain)/Phosphotyrosine-binding domain (PTB)"/>
    <property type="match status" value="2"/>
</dbReference>
<dbReference type="InterPro" id="IPR006020">
    <property type="entry name" value="PTB/PI_dom"/>
</dbReference>
<dbReference type="InterPro" id="IPR001478">
    <property type="entry name" value="PDZ"/>
</dbReference>
<dbReference type="GO" id="GO:0005886">
    <property type="term" value="C:plasma membrane"/>
    <property type="evidence" value="ECO:0007669"/>
    <property type="project" value="TreeGrafter"/>
</dbReference>
<dbReference type="EMBL" id="JAIQCJ010000437">
    <property type="protein sequence ID" value="KAJ8796341.1"/>
    <property type="molecule type" value="Genomic_DNA"/>
</dbReference>
<dbReference type="InterPro" id="IPR011993">
    <property type="entry name" value="PH-like_dom_sf"/>
</dbReference>
<dbReference type="Gene3D" id="2.30.42.10">
    <property type="match status" value="1"/>
</dbReference>
<evidence type="ECO:0000313" key="7">
    <source>
        <dbReference type="EMBL" id="KAJ8796341.1"/>
    </source>
</evidence>
<dbReference type="Proteomes" id="UP001159641">
    <property type="component" value="Unassembled WGS sequence"/>
</dbReference>
<keyword evidence="3" id="KW-0677">Repeat</keyword>
<name>A0AB34HZM0_ESCRO</name>
<dbReference type="GO" id="GO:0043197">
    <property type="term" value="C:dendritic spine"/>
    <property type="evidence" value="ECO:0007669"/>
    <property type="project" value="TreeGrafter"/>
</dbReference>
<dbReference type="FunFam" id="2.30.42.10:FF:000017">
    <property type="entry name" value="Amyloid beta A4 protein-binding family A member 1"/>
    <property type="match status" value="1"/>
</dbReference>
<feature type="domain" description="PID" evidence="5">
    <location>
        <begin position="381"/>
        <end position="427"/>
    </location>
</feature>
<dbReference type="PANTHER" id="PTHR12345">
    <property type="entry name" value="SYNTENIN RELATED"/>
    <property type="match status" value="1"/>
</dbReference>
<protein>
    <recommendedName>
        <fullName evidence="9">Amyloid beta A4 protein-binding family A member 2</fullName>
    </recommendedName>
</protein>
<dbReference type="AlphaFoldDB" id="A0AB34HZM0"/>
<keyword evidence="1" id="KW-0813">Transport</keyword>
<dbReference type="PROSITE" id="PS50106">
    <property type="entry name" value="PDZ"/>
    <property type="match status" value="1"/>
</dbReference>
<dbReference type="CDD" id="cd06720">
    <property type="entry name" value="PDZ1_APBA1_3-like"/>
    <property type="match status" value="1"/>
</dbReference>
<keyword evidence="8" id="KW-1185">Reference proteome</keyword>
<evidence type="ECO:0000259" key="5">
    <source>
        <dbReference type="PROSITE" id="PS01179"/>
    </source>
</evidence>
<dbReference type="SUPFAM" id="SSF50156">
    <property type="entry name" value="PDZ domain-like"/>
    <property type="match status" value="1"/>
</dbReference>
<evidence type="ECO:0000256" key="1">
    <source>
        <dbReference type="ARBA" id="ARBA00022448"/>
    </source>
</evidence>
<dbReference type="GO" id="GO:0001540">
    <property type="term" value="F:amyloid-beta binding"/>
    <property type="evidence" value="ECO:0007669"/>
    <property type="project" value="TreeGrafter"/>
</dbReference>
<dbReference type="SMART" id="SM00228">
    <property type="entry name" value="PDZ"/>
    <property type="match status" value="1"/>
</dbReference>
<dbReference type="GO" id="GO:0005737">
    <property type="term" value="C:cytoplasm"/>
    <property type="evidence" value="ECO:0007669"/>
    <property type="project" value="TreeGrafter"/>
</dbReference>
<comment type="caution">
    <text evidence="7">The sequence shown here is derived from an EMBL/GenBank/DDBJ whole genome shotgun (WGS) entry which is preliminary data.</text>
</comment>
<evidence type="ECO:0000259" key="6">
    <source>
        <dbReference type="PROSITE" id="PS50106"/>
    </source>
</evidence>
<evidence type="ECO:0008006" key="9">
    <source>
        <dbReference type="Google" id="ProtNLM"/>
    </source>
</evidence>
<gene>
    <name evidence="7" type="ORF">J1605_002225</name>
</gene>
<evidence type="ECO:0000256" key="4">
    <source>
        <dbReference type="SAM" id="MobiDB-lite"/>
    </source>
</evidence>
<dbReference type="Pfam" id="PF00595">
    <property type="entry name" value="PDZ"/>
    <property type="match status" value="1"/>
</dbReference>
<organism evidence="7 8">
    <name type="scientific">Eschrichtius robustus</name>
    <name type="common">California gray whale</name>
    <name type="synonym">Eschrichtius gibbosus</name>
    <dbReference type="NCBI Taxonomy" id="9764"/>
    <lineage>
        <taxon>Eukaryota</taxon>
        <taxon>Metazoa</taxon>
        <taxon>Chordata</taxon>
        <taxon>Craniata</taxon>
        <taxon>Vertebrata</taxon>
        <taxon>Euteleostomi</taxon>
        <taxon>Mammalia</taxon>
        <taxon>Eutheria</taxon>
        <taxon>Laurasiatheria</taxon>
        <taxon>Artiodactyla</taxon>
        <taxon>Whippomorpha</taxon>
        <taxon>Cetacea</taxon>
        <taxon>Mysticeti</taxon>
        <taxon>Eschrichtiidae</taxon>
        <taxon>Eschrichtius</taxon>
    </lineage>
</organism>
<proteinExistence type="predicted"/>
<accession>A0AB34HZM0</accession>
<dbReference type="GO" id="GO:0007268">
    <property type="term" value="P:chemical synaptic transmission"/>
    <property type="evidence" value="ECO:0007669"/>
    <property type="project" value="TreeGrafter"/>
</dbReference>